<keyword evidence="3" id="KW-1185">Reference proteome</keyword>
<feature type="coiled-coil region" evidence="1">
    <location>
        <begin position="47"/>
        <end position="74"/>
    </location>
</feature>
<dbReference type="RefSeq" id="WP_149232132.1">
    <property type="nucleotide sequence ID" value="NZ_JALJXJ010000007.1"/>
</dbReference>
<keyword evidence="1" id="KW-0175">Coiled coil</keyword>
<proteinExistence type="predicted"/>
<sequence>MEPTTLTVLVVTASILSSVAVDVGVNTVQDWYDTFYQDAFWSSRKNSPELEAQLAKEEAEINRLIRESDAMNGAAPRL</sequence>
<dbReference type="EMBL" id="VTTN01000006">
    <property type="protein sequence ID" value="KAA0595190.1"/>
    <property type="molecule type" value="Genomic_DNA"/>
</dbReference>
<evidence type="ECO:0000313" key="2">
    <source>
        <dbReference type="EMBL" id="KAA0595190.1"/>
    </source>
</evidence>
<organism evidence="2 3">
    <name type="scientific">Azospirillum lipoferum</name>
    <dbReference type="NCBI Taxonomy" id="193"/>
    <lineage>
        <taxon>Bacteria</taxon>
        <taxon>Pseudomonadati</taxon>
        <taxon>Pseudomonadota</taxon>
        <taxon>Alphaproteobacteria</taxon>
        <taxon>Rhodospirillales</taxon>
        <taxon>Azospirillaceae</taxon>
        <taxon>Azospirillum</taxon>
    </lineage>
</organism>
<reference evidence="2 3" key="1">
    <citation type="submission" date="2019-08" db="EMBL/GenBank/DDBJ databases">
        <authorList>
            <person name="Grouzdev D."/>
            <person name="Tikhonova E."/>
            <person name="Kravchenko I."/>
        </authorList>
    </citation>
    <scope>NUCLEOTIDE SEQUENCE [LARGE SCALE GENOMIC DNA]</scope>
    <source>
        <strain evidence="2 3">59b</strain>
    </source>
</reference>
<evidence type="ECO:0000313" key="3">
    <source>
        <dbReference type="Proteomes" id="UP000324927"/>
    </source>
</evidence>
<dbReference type="Proteomes" id="UP000324927">
    <property type="component" value="Unassembled WGS sequence"/>
</dbReference>
<accession>A0A5A9GL48</accession>
<dbReference type="OrthoDB" id="7306693at2"/>
<gene>
    <name evidence="2" type="ORF">FZ942_16235</name>
</gene>
<evidence type="ECO:0000256" key="1">
    <source>
        <dbReference type="SAM" id="Coils"/>
    </source>
</evidence>
<dbReference type="AlphaFoldDB" id="A0A5A9GL48"/>
<protein>
    <submittedName>
        <fullName evidence="2">Uncharacterized protein</fullName>
    </submittedName>
</protein>
<name>A0A5A9GL48_AZOLI</name>
<comment type="caution">
    <text evidence="2">The sequence shown here is derived from an EMBL/GenBank/DDBJ whole genome shotgun (WGS) entry which is preliminary data.</text>
</comment>